<name>A0ABV9N248_9FLAO</name>
<sequence length="810" mass="91656">MKYALVCLLLCFCLTGCDNRNKKSTSLLAFSPETASIFIKANSLENISSVLINNDLLKASLDYNTVSNLQKKLEILSYLNSENPFLIALVPNNQNSPDFTFATKLNANILSLDSLPNLISEKLELKKYTVDKTTIDKDTIYSTVIDSIFVGSNTLALLEQAINKKQNDPELESIFKTSSSERSLSIVLNLKAKNLKPSFFYNDQLNAHQFSNYMLLDVDVSQNNIIFNGVTKATDSTKSWINIFKNTIPQENSLSQIAPNDADHFISYTYNNFRVFNENIQNYRKQDSIVPSPIFVNSVEVGSIKLNGNKVAVIKSIDAELTLEGMDTPILVETFRDVNIYDFDTPEIFEETFSPFINFNSALFYAVIDNFFVFAETTDILKGIISNYQNKTTISNSSHFKSVMNDLSDASSVFVYANQQSLNNILNQNFNEVLSPKLEAYKASCLQFVYETDFAHVNGAFKTFKSTGANNTVVEALDIKIDASLLTAPQLVINHTNNQKDIVVQDINNNLYLISNEGKIFWKKQLDGKVLGTIEQMDIYKNGRLQLVFATPHRVYVLDRNGKDVGPFPLKFNDKITQSLSLFDYDSNKNYRLLVTQGKSLLMYDKQGKAVTGFRFNSTNETISSQPKHFRIGNKDYIVFTQGKQLRILDRTGKTRIDVKETFDFSTNEIYLYNNNFTTTNTNGTLIQVNQRGQVSQSNINISDDHFICSTSRTLVTLFENKLTIKSHVVELDFGEYLPPQIFYINDKIYVTTTDLQSNKVYLFDSLGKPIANFPVYGNSSITLDNIDKDRNLELVVKGDDSDIIVYEIN</sequence>
<reference evidence="2" key="1">
    <citation type="journal article" date="2019" name="Int. J. Syst. Evol. Microbiol.">
        <title>The Global Catalogue of Microorganisms (GCM) 10K type strain sequencing project: providing services to taxonomists for standard genome sequencing and annotation.</title>
        <authorList>
            <consortium name="The Broad Institute Genomics Platform"/>
            <consortium name="The Broad Institute Genome Sequencing Center for Infectious Disease"/>
            <person name="Wu L."/>
            <person name="Ma J."/>
        </authorList>
    </citation>
    <scope>NUCLEOTIDE SEQUENCE [LARGE SCALE GENOMIC DNA]</scope>
    <source>
        <strain evidence="2">CCUG 63682</strain>
    </source>
</reference>
<keyword evidence="2" id="KW-1185">Reference proteome</keyword>
<dbReference type="SUPFAM" id="SSF50998">
    <property type="entry name" value="Quinoprotein alcohol dehydrogenase-like"/>
    <property type="match status" value="1"/>
</dbReference>
<evidence type="ECO:0000313" key="2">
    <source>
        <dbReference type="Proteomes" id="UP001595953"/>
    </source>
</evidence>
<dbReference type="Proteomes" id="UP001595953">
    <property type="component" value="Unassembled WGS sequence"/>
</dbReference>
<evidence type="ECO:0000313" key="1">
    <source>
        <dbReference type="EMBL" id="MFC4722292.1"/>
    </source>
</evidence>
<dbReference type="RefSeq" id="WP_387962681.1">
    <property type="nucleotide sequence ID" value="NZ_JBHSGP010000014.1"/>
</dbReference>
<dbReference type="EMBL" id="JBHSGP010000014">
    <property type="protein sequence ID" value="MFC4722292.1"/>
    <property type="molecule type" value="Genomic_DNA"/>
</dbReference>
<gene>
    <name evidence="1" type="ORF">ACFO5O_08165</name>
</gene>
<proteinExistence type="predicted"/>
<dbReference type="InterPro" id="IPR011047">
    <property type="entry name" value="Quinoprotein_ADH-like_sf"/>
</dbReference>
<accession>A0ABV9N248</accession>
<protein>
    <submittedName>
        <fullName evidence="1">Ribonuclease HII</fullName>
    </submittedName>
</protein>
<organism evidence="1 2">
    <name type="scientific">Geojedonia litorea</name>
    <dbReference type="NCBI Taxonomy" id="1268269"/>
    <lineage>
        <taxon>Bacteria</taxon>
        <taxon>Pseudomonadati</taxon>
        <taxon>Bacteroidota</taxon>
        <taxon>Flavobacteriia</taxon>
        <taxon>Flavobacteriales</taxon>
        <taxon>Flavobacteriaceae</taxon>
        <taxon>Geojedonia</taxon>
    </lineage>
</organism>
<comment type="caution">
    <text evidence="1">The sequence shown here is derived from an EMBL/GenBank/DDBJ whole genome shotgun (WGS) entry which is preliminary data.</text>
</comment>